<dbReference type="Proteomes" id="UP001201980">
    <property type="component" value="Unassembled WGS sequence"/>
</dbReference>
<dbReference type="PANTHER" id="PTHR47691">
    <property type="entry name" value="REGULATOR-RELATED"/>
    <property type="match status" value="1"/>
</dbReference>
<dbReference type="InterPro" id="IPR002182">
    <property type="entry name" value="NB-ARC"/>
</dbReference>
<feature type="domain" description="JmjC" evidence="2">
    <location>
        <begin position="442"/>
        <end position="596"/>
    </location>
</feature>
<proteinExistence type="predicted"/>
<evidence type="ECO:0000256" key="1">
    <source>
        <dbReference type="SAM" id="MobiDB-lite"/>
    </source>
</evidence>
<feature type="region of interest" description="Disordered" evidence="1">
    <location>
        <begin position="623"/>
        <end position="671"/>
    </location>
</feature>
<dbReference type="EMBL" id="JAKWBI020000258">
    <property type="protein sequence ID" value="KAJ2897764.1"/>
    <property type="molecule type" value="Genomic_DNA"/>
</dbReference>
<keyword evidence="4" id="KW-1185">Reference proteome</keyword>
<dbReference type="Pfam" id="PF02373">
    <property type="entry name" value="JmjC"/>
    <property type="match status" value="1"/>
</dbReference>
<comment type="caution">
    <text evidence="3">The sequence shown here is derived from an EMBL/GenBank/DDBJ whole genome shotgun (WGS) entry which is preliminary data.</text>
</comment>
<dbReference type="SUPFAM" id="SSF51197">
    <property type="entry name" value="Clavaminate synthase-like"/>
    <property type="match status" value="1"/>
</dbReference>
<reference evidence="3" key="1">
    <citation type="submission" date="2022-07" db="EMBL/GenBank/DDBJ databases">
        <title>Draft genome sequence of Zalerion maritima ATCC 34329, a (micro)plastics degrading marine fungus.</title>
        <authorList>
            <person name="Paco A."/>
            <person name="Goncalves M.F.M."/>
            <person name="Rocha-Santos T.A.P."/>
            <person name="Alves A."/>
        </authorList>
    </citation>
    <scope>NUCLEOTIDE SEQUENCE</scope>
    <source>
        <strain evidence="3">ATCC 34329</strain>
    </source>
</reference>
<dbReference type="SUPFAM" id="SSF52540">
    <property type="entry name" value="P-loop containing nucleoside triphosphate hydrolases"/>
    <property type="match status" value="1"/>
</dbReference>
<dbReference type="Gene3D" id="3.40.50.300">
    <property type="entry name" value="P-loop containing nucleotide triphosphate hydrolases"/>
    <property type="match status" value="1"/>
</dbReference>
<name>A0AAD5RMF2_9PEZI</name>
<organism evidence="3 4">
    <name type="scientific">Zalerion maritima</name>
    <dbReference type="NCBI Taxonomy" id="339359"/>
    <lineage>
        <taxon>Eukaryota</taxon>
        <taxon>Fungi</taxon>
        <taxon>Dikarya</taxon>
        <taxon>Ascomycota</taxon>
        <taxon>Pezizomycotina</taxon>
        <taxon>Sordariomycetes</taxon>
        <taxon>Lulworthiomycetidae</taxon>
        <taxon>Lulworthiales</taxon>
        <taxon>Lulworthiaceae</taxon>
        <taxon>Zalerion</taxon>
    </lineage>
</organism>
<feature type="compositionally biased region" description="Polar residues" evidence="1">
    <location>
        <begin position="654"/>
        <end position="666"/>
    </location>
</feature>
<dbReference type="PROSITE" id="PS51184">
    <property type="entry name" value="JMJC"/>
    <property type="match status" value="1"/>
</dbReference>
<evidence type="ECO:0000313" key="4">
    <source>
        <dbReference type="Proteomes" id="UP001201980"/>
    </source>
</evidence>
<dbReference type="Pfam" id="PF00931">
    <property type="entry name" value="NB-ARC"/>
    <property type="match status" value="1"/>
</dbReference>
<evidence type="ECO:0000313" key="3">
    <source>
        <dbReference type="EMBL" id="KAJ2897764.1"/>
    </source>
</evidence>
<dbReference type="InterPro" id="IPR027417">
    <property type="entry name" value="P-loop_NTPase"/>
</dbReference>
<protein>
    <submittedName>
        <fullName evidence="3">Domain-containing histone demethylation 3D</fullName>
    </submittedName>
</protein>
<accession>A0AAD5RMF2</accession>
<sequence>MDASTQFHDAVSGQYTIAAPQASYGGSNNFHFHVPAAANDRNPPKPRKPFSTVPFPPDPDFVDRPDILKWIHEKCTRPTARIALVGLGGIGKSQLAIRYAHQVRQHSPNTWVFWVHASTRGRFEEAYESIADRLELPRRNDPKTNIFRLVSEWLRIEENGRWIMILDNADDANVFFSATSEKLATFLPQTCNGSIIVTSRSMNVAERLVGGRSNIHEVPAMKTEEACQLLREKFQVGYEAGAAVGLDDTDQEEHDTNQEEHDTDQDKEHDQLDKLLDGQRDDPEDTSAVSSPPDDLESISTVSSPSTTKTEGDPTFILERDQLGDRMPETLCNLSKTGFEKASAPWIREESLDPDIKSLLVLEDDPDVKFNIFETRKDGGMHVYKDNPEEGREFEWPSFDEESEPPTEAQALDDLERFISNPPDKQVPYYNGIMKSTLYDLCPLYPGKTLAEIDPSILTHVNQTYTHLGGKGSATPMHKEDGNLRSANVCFIGAKLWTKIAMTDNDKFENWVRANNPNCKPCPQFVRHLSIFFALSQLKAAGIAFTTFIQYPGEFIDTRPDEHHQVFNLLTSLAISTNYLAPSETPSFFDEDQPLEVCDECCLKPLYGKEGFHIRLVHSSNDATTVSGRKRKAPVLANTSKRRRDWADAVPQESPRTAANLSSIENDASEEAQKQQATLRKMKEHCRSGRFVVPLTLDTNVADRVCRLALAIVSRDAVKQFAEAVEHSMRPAKDCKRKPLHALELKAKDGDPEYIPIARRSMQMDATQKRTHFDRITNRYD</sequence>
<gene>
    <name evidence="3" type="ORF">MKZ38_004387</name>
</gene>
<dbReference type="SMART" id="SM00558">
    <property type="entry name" value="JmjC"/>
    <property type="match status" value="1"/>
</dbReference>
<feature type="region of interest" description="Disordered" evidence="1">
    <location>
        <begin position="244"/>
        <end position="314"/>
    </location>
</feature>
<feature type="compositionally biased region" description="Basic and acidic residues" evidence="1">
    <location>
        <begin position="254"/>
        <end position="281"/>
    </location>
</feature>
<feature type="compositionally biased region" description="Polar residues" evidence="1">
    <location>
        <begin position="298"/>
        <end position="309"/>
    </location>
</feature>
<feature type="region of interest" description="Disordered" evidence="1">
    <location>
        <begin position="36"/>
        <end position="56"/>
    </location>
</feature>
<dbReference type="GO" id="GO:0043531">
    <property type="term" value="F:ADP binding"/>
    <property type="evidence" value="ECO:0007669"/>
    <property type="project" value="InterPro"/>
</dbReference>
<dbReference type="Gene3D" id="2.60.120.650">
    <property type="entry name" value="Cupin"/>
    <property type="match status" value="1"/>
</dbReference>
<dbReference type="AlphaFoldDB" id="A0AAD5RMF2"/>
<dbReference type="InterPro" id="IPR003347">
    <property type="entry name" value="JmjC_dom"/>
</dbReference>
<evidence type="ECO:0000259" key="2">
    <source>
        <dbReference type="PROSITE" id="PS51184"/>
    </source>
</evidence>
<dbReference type="PANTHER" id="PTHR47691:SF3">
    <property type="entry name" value="HTH-TYPE TRANSCRIPTIONAL REGULATOR RV0890C-RELATED"/>
    <property type="match status" value="1"/>
</dbReference>